<accession>A0ABU4L7F1</accession>
<proteinExistence type="predicted"/>
<feature type="compositionally biased region" description="Low complexity" evidence="1">
    <location>
        <begin position="164"/>
        <end position="208"/>
    </location>
</feature>
<dbReference type="Pfam" id="PF01471">
    <property type="entry name" value="PG_binding_1"/>
    <property type="match status" value="1"/>
</dbReference>
<reference evidence="4 5" key="1">
    <citation type="journal article" date="2023" name="Microb. Genom.">
        <title>Mesoterricola silvestris gen. nov., sp. nov., Mesoterricola sediminis sp. nov., Geothrix oryzae sp. nov., Geothrix edaphica sp. nov., Geothrix rubra sp. nov., and Geothrix limicola sp. nov., six novel members of Acidobacteriota isolated from soils.</title>
        <authorList>
            <person name="Weisberg A.J."/>
            <person name="Pearce E."/>
            <person name="Kramer C.G."/>
            <person name="Chang J.H."/>
            <person name="Clarke C.R."/>
        </authorList>
    </citation>
    <scope>NUCLEOTIDE SEQUENCE [LARGE SCALE GENOMIC DNA]</scope>
    <source>
        <strain evidence="4 5">NRRL_B-2795</strain>
    </source>
</reference>
<dbReference type="Proteomes" id="UP001271723">
    <property type="component" value="Unassembled WGS sequence"/>
</dbReference>
<keyword evidence="2" id="KW-1133">Transmembrane helix</keyword>
<feature type="region of interest" description="Disordered" evidence="1">
    <location>
        <begin position="1"/>
        <end position="115"/>
    </location>
</feature>
<organism evidence="4 5">
    <name type="scientific">Streptomyces griseiscabiei</name>
    <dbReference type="NCBI Taxonomy" id="2993540"/>
    <lineage>
        <taxon>Bacteria</taxon>
        <taxon>Bacillati</taxon>
        <taxon>Actinomycetota</taxon>
        <taxon>Actinomycetes</taxon>
        <taxon>Kitasatosporales</taxon>
        <taxon>Streptomycetaceae</taxon>
        <taxon>Streptomyces</taxon>
    </lineage>
</organism>
<feature type="domain" description="Peptidoglycan binding-like" evidence="3">
    <location>
        <begin position="245"/>
        <end position="303"/>
    </location>
</feature>
<gene>
    <name evidence="4" type="ORF">PV517_20095</name>
</gene>
<feature type="transmembrane region" description="Helical" evidence="2">
    <location>
        <begin position="119"/>
        <end position="143"/>
    </location>
</feature>
<evidence type="ECO:0000313" key="5">
    <source>
        <dbReference type="Proteomes" id="UP001271723"/>
    </source>
</evidence>
<dbReference type="Gene3D" id="1.10.101.10">
    <property type="entry name" value="PGBD-like superfamily/PGBD"/>
    <property type="match status" value="1"/>
</dbReference>
<protein>
    <submittedName>
        <fullName evidence="4">Peptidoglycan-binding domain-containing protein</fullName>
    </submittedName>
</protein>
<dbReference type="EMBL" id="JARAVY010000007">
    <property type="protein sequence ID" value="MDX2910988.1"/>
    <property type="molecule type" value="Genomic_DNA"/>
</dbReference>
<evidence type="ECO:0000256" key="2">
    <source>
        <dbReference type="SAM" id="Phobius"/>
    </source>
</evidence>
<feature type="region of interest" description="Disordered" evidence="1">
    <location>
        <begin position="149"/>
        <end position="245"/>
    </location>
</feature>
<keyword evidence="2" id="KW-0472">Membrane</keyword>
<keyword evidence="2" id="KW-0812">Transmembrane</keyword>
<evidence type="ECO:0000256" key="1">
    <source>
        <dbReference type="SAM" id="MobiDB-lite"/>
    </source>
</evidence>
<feature type="compositionally biased region" description="Basic and acidic residues" evidence="1">
    <location>
        <begin position="31"/>
        <end position="40"/>
    </location>
</feature>
<comment type="caution">
    <text evidence="4">The sequence shown here is derived from an EMBL/GenBank/DDBJ whole genome shotgun (WGS) entry which is preliminary data.</text>
</comment>
<name>A0ABU4L7F1_9ACTN</name>
<dbReference type="InterPro" id="IPR002477">
    <property type="entry name" value="Peptidoglycan-bd-like"/>
</dbReference>
<dbReference type="InterPro" id="IPR036365">
    <property type="entry name" value="PGBD-like_sf"/>
</dbReference>
<keyword evidence="5" id="KW-1185">Reference proteome</keyword>
<evidence type="ECO:0000259" key="3">
    <source>
        <dbReference type="Pfam" id="PF01471"/>
    </source>
</evidence>
<evidence type="ECO:0000313" key="4">
    <source>
        <dbReference type="EMBL" id="MDX2910988.1"/>
    </source>
</evidence>
<dbReference type="RefSeq" id="WP_267299091.1">
    <property type="nucleotide sequence ID" value="NZ_JAGJBZ010000001.1"/>
</dbReference>
<sequence>MSEPTAPVCPQCGTPRAADGTPACACGRLASDAHRDDRTAQAEAAEDFDPVRIRPFVQVGDETGRAGTPEEPEDERHPTTAAAPDEEPGPDADPPVQGEPSADEHMAAGRAADGRRRRVMVAAGAGAVAAAVLVTGGIIGGLFSYEAPSREGSGPGDVRADIPEAAAGAEASAATVSPSATASSSPSPSRTASASPEATPTGTRATPTPSGPPGRTPSGGDGKVTPSPTPTRTTGRPPVLSLGDQGAEVTELQLRLAQTGVYTGDADGDYDREVQSAVRGYQLTRVLLADESGVYGEATRASLESETSEP</sequence>
<dbReference type="SUPFAM" id="SSF47090">
    <property type="entry name" value="PGBD-like"/>
    <property type="match status" value="1"/>
</dbReference>
<dbReference type="InterPro" id="IPR036366">
    <property type="entry name" value="PGBDSf"/>
</dbReference>